<dbReference type="RefSeq" id="WP_289457567.1">
    <property type="nucleotide sequence ID" value="NZ_JAUCML010000002.1"/>
</dbReference>
<dbReference type="PROSITE" id="PS50893">
    <property type="entry name" value="ABC_TRANSPORTER_2"/>
    <property type="match status" value="1"/>
</dbReference>
<dbReference type="Gene3D" id="3.40.50.300">
    <property type="entry name" value="P-loop containing nucleotide triphosphate hydrolases"/>
    <property type="match status" value="1"/>
</dbReference>
<dbReference type="SMART" id="SM00382">
    <property type="entry name" value="AAA"/>
    <property type="match status" value="1"/>
</dbReference>
<evidence type="ECO:0000256" key="2">
    <source>
        <dbReference type="ARBA" id="ARBA00005417"/>
    </source>
</evidence>
<gene>
    <name evidence="9" type="ORF">QUG92_02510</name>
</gene>
<dbReference type="InterPro" id="IPR003439">
    <property type="entry name" value="ABC_transporter-like_ATP-bd"/>
</dbReference>
<evidence type="ECO:0000256" key="3">
    <source>
        <dbReference type="ARBA" id="ARBA00022448"/>
    </source>
</evidence>
<comment type="caution">
    <text evidence="9">The sequence shown here is derived from an EMBL/GenBank/DDBJ whole genome shotgun (WGS) entry which is preliminary data.</text>
</comment>
<dbReference type="PANTHER" id="PTHR43297">
    <property type="entry name" value="OLIGOPEPTIDE TRANSPORT ATP-BINDING PROTEIN APPD"/>
    <property type="match status" value="1"/>
</dbReference>
<evidence type="ECO:0000259" key="8">
    <source>
        <dbReference type="PROSITE" id="PS50893"/>
    </source>
</evidence>
<dbReference type="InterPro" id="IPR003593">
    <property type="entry name" value="AAA+_ATPase"/>
</dbReference>
<keyword evidence="7" id="KW-0472">Membrane</keyword>
<evidence type="ECO:0000256" key="7">
    <source>
        <dbReference type="ARBA" id="ARBA00023136"/>
    </source>
</evidence>
<dbReference type="CDD" id="cd03257">
    <property type="entry name" value="ABC_NikE_OppD_transporters"/>
    <property type="match status" value="1"/>
</dbReference>
<keyword evidence="6 9" id="KW-0067">ATP-binding</keyword>
<feature type="domain" description="ABC transporter" evidence="8">
    <location>
        <begin position="5"/>
        <end position="251"/>
    </location>
</feature>
<dbReference type="Pfam" id="PF00005">
    <property type="entry name" value="ABC_tran"/>
    <property type="match status" value="1"/>
</dbReference>
<name>A0ABT7T4R6_9MICO</name>
<dbReference type="InterPro" id="IPR050388">
    <property type="entry name" value="ABC_Ni/Peptide_Import"/>
</dbReference>
<sequence>MTPAVQVTDLRITSADGAVLVDGVTFAVGDGERLGIVGESGSGKSLTALAVQGLLPAGLTASGSVRVGDVEVVGASERTLRGVRGTAVAPVFQEPMTALDPLMRAGDQIAEPLRRHRGLRGAELRAAVREAVTDVALPDPDRVVRSYPWELSGGQRQRVAIAMALACRPRVLIADEPTTALDVTVQAQVLDLLDRAVADRGMGLLFISHDLPVVARTVDRVLVLEHGRTVEEGPVQDVVRSPAQPYTQRLVGSARALQDALDAGRRGA</sequence>
<proteinExistence type="inferred from homology"/>
<comment type="similarity">
    <text evidence="2">Belongs to the ABC transporter superfamily.</text>
</comment>
<accession>A0ABT7T4R6</accession>
<reference evidence="9 10" key="1">
    <citation type="submission" date="2023-06" db="EMBL/GenBank/DDBJ databases">
        <authorList>
            <person name="Feng G."/>
            <person name="Li J."/>
            <person name="Zhu H."/>
        </authorList>
    </citation>
    <scope>NUCLEOTIDE SEQUENCE [LARGE SCALE GENOMIC DNA]</scope>
    <source>
        <strain evidence="9 10">RHCKG23</strain>
    </source>
</reference>
<keyword evidence="10" id="KW-1185">Reference proteome</keyword>
<keyword evidence="3" id="KW-0813">Transport</keyword>
<evidence type="ECO:0000256" key="4">
    <source>
        <dbReference type="ARBA" id="ARBA00022475"/>
    </source>
</evidence>
<organism evidence="9 10">
    <name type="scientific">Curtobacterium citri</name>
    <dbReference type="NCBI Taxonomy" id="3055139"/>
    <lineage>
        <taxon>Bacteria</taxon>
        <taxon>Bacillati</taxon>
        <taxon>Actinomycetota</taxon>
        <taxon>Actinomycetes</taxon>
        <taxon>Micrococcales</taxon>
        <taxon>Microbacteriaceae</taxon>
        <taxon>Curtobacterium</taxon>
    </lineage>
</organism>
<evidence type="ECO:0000313" key="9">
    <source>
        <dbReference type="EMBL" id="MDM7883967.1"/>
    </source>
</evidence>
<dbReference type="InterPro" id="IPR027417">
    <property type="entry name" value="P-loop_NTPase"/>
</dbReference>
<dbReference type="Proteomes" id="UP001237823">
    <property type="component" value="Unassembled WGS sequence"/>
</dbReference>
<protein>
    <submittedName>
        <fullName evidence="9">ABC transporter ATP-binding protein</fullName>
    </submittedName>
</protein>
<comment type="subcellular location">
    <subcellularLocation>
        <location evidence="1">Cell membrane</location>
        <topology evidence="1">Peripheral membrane protein</topology>
    </subcellularLocation>
</comment>
<dbReference type="PROSITE" id="PS00211">
    <property type="entry name" value="ABC_TRANSPORTER_1"/>
    <property type="match status" value="1"/>
</dbReference>
<evidence type="ECO:0000313" key="10">
    <source>
        <dbReference type="Proteomes" id="UP001237823"/>
    </source>
</evidence>
<keyword evidence="4" id="KW-1003">Cell membrane</keyword>
<evidence type="ECO:0000256" key="5">
    <source>
        <dbReference type="ARBA" id="ARBA00022741"/>
    </source>
</evidence>
<dbReference type="PANTHER" id="PTHR43297:SF2">
    <property type="entry name" value="DIPEPTIDE TRANSPORT ATP-BINDING PROTEIN DPPD"/>
    <property type="match status" value="1"/>
</dbReference>
<dbReference type="EMBL" id="JAUCML010000002">
    <property type="protein sequence ID" value="MDM7883967.1"/>
    <property type="molecule type" value="Genomic_DNA"/>
</dbReference>
<evidence type="ECO:0000256" key="6">
    <source>
        <dbReference type="ARBA" id="ARBA00022840"/>
    </source>
</evidence>
<dbReference type="GO" id="GO:0005524">
    <property type="term" value="F:ATP binding"/>
    <property type="evidence" value="ECO:0007669"/>
    <property type="project" value="UniProtKB-KW"/>
</dbReference>
<keyword evidence="5" id="KW-0547">Nucleotide-binding</keyword>
<dbReference type="SUPFAM" id="SSF52540">
    <property type="entry name" value="P-loop containing nucleoside triphosphate hydrolases"/>
    <property type="match status" value="1"/>
</dbReference>
<dbReference type="InterPro" id="IPR017871">
    <property type="entry name" value="ABC_transporter-like_CS"/>
</dbReference>
<evidence type="ECO:0000256" key="1">
    <source>
        <dbReference type="ARBA" id="ARBA00004202"/>
    </source>
</evidence>